<evidence type="ECO:0000313" key="8">
    <source>
        <dbReference type="Proteomes" id="UP000001449"/>
    </source>
</evidence>
<feature type="region of interest" description="Disordered" evidence="5">
    <location>
        <begin position="511"/>
        <end position="550"/>
    </location>
</feature>
<dbReference type="Proteomes" id="UP000001449">
    <property type="component" value="Chromosome 4"/>
</dbReference>
<feature type="region of interest" description="Disordered" evidence="5">
    <location>
        <begin position="255"/>
        <end position="277"/>
    </location>
</feature>
<feature type="compositionally biased region" description="Basic and acidic residues" evidence="5">
    <location>
        <begin position="439"/>
        <end position="448"/>
    </location>
</feature>
<sequence>MDKRLLCPHPRRVSDSIDYTSTLPLFRASQSTELKPSVWYLQISTMKFWRGNRGEGSPNNNRSSSSLANGTLTNNDNDDILSKKRSSFTTSQFSASSMPTRKQRMHLLKCIIHHADAVQRQFLTLPPTSSEKKSSTDNLSSILSRSNSTTLATNAMNDKSYQRWHEVLQERLVPMAVHGLGLLEKEEVFKKAYCGDGVVVAAAPVTPKKGDSSTTQTIAMEKTAIDEEEEYFRTLEGMDEEIQIMAILARAASLNSTNNDESTTTEQPSTDEPSHKNYNEMREIDSAMKCTAMLIFHIVLMASTPPPTTSDTNETSTNNDTSTSTTTASAAGYDGRVRHVMKMACVDVLTKAILKSVTSNEASEHCNEDEATSQSNDTAINEKQQSQLFDVDEYTLWNIDNIKRFVDQSDLGKDAVFGTPYYKHSTAVAGETSAGGGTKWREKKQLPQIEERQEQHVALMKDGEQSDNDHSSQRGDSTSVGEQQQLSAEIDRDSQLDGTADSMLDLQLADSSESFETDAISEEEASTGTKEDDIVDEDKEDCDKASQKEQEIENDQLLQLQKFEEGASLGRRQRNAKFLATRKFELIERLVAIDVVRFLMAEEREKKLREKEMREQQEKNKFMKVASLLRRGIQDDNGTDNEDKTVEEEHEDDAKQVDETGDGNDSKESENEAVTSSNYMTAHRMKQIKRGLKIGAVGLTLGTVFAVTGGLAAPALAAGIGGLASLTGAGTASSAAILTVLATFKAGAALFGVGGGGLAAYKMKKRTAGLTEFSIRRENIEQYMYQGSPEEKMKKGIENMLPHLHTTVAVSGWLRNNDVDDFQLAWGIQPTGRDPKSKEDDSYRIRQMQRFYAVYNPKLVHVCEGFMWHLQKVQKKDFSWDRIWTQLEQKYGASPDHMLPIDKPYDQEIFLSHEEREMIDGVLNEAKVVLGKRRGILDCDFHESDEIAEFLGKVSPTKKPVGSESELDSDNVLTLKSMEEDMITAANDASFVAEDYDDDQTGDQGIANETVPSNANKGEAIEQETTSSPPPSEASDNNQDACTNTTSSDSIQSSHALESKDEDTKDEEEKEDERCPIIWDWKRLYGTDLHTVSWESKMLSSLCHIVENMAMEVSSQATKVALQYSVIGAIISAVALPSALLTASKLIDDPYQIVIIRADEAGRELAKCLLQSDERRPVTLVGFSFGARVIYACLRELARQQEIWEEERLPKSNDTEAPSKSSFIKKKSAEKVRFEYVREPASLIADVIFIGLPRVIDKKALTSCRRVTGGRFVNCYARNDWLLSLMFVTRGGTPCGTKPIVDVAGVENFDVTNMVESHTKYGDAVPSILQMIRFCEP</sequence>
<dbReference type="InParanoid" id="B8C105"/>
<evidence type="ECO:0000313" key="7">
    <source>
        <dbReference type="EMBL" id="EED93154.1"/>
    </source>
</evidence>
<evidence type="ECO:0000256" key="6">
    <source>
        <dbReference type="SAM" id="Phobius"/>
    </source>
</evidence>
<dbReference type="HOGENOM" id="CLU_258673_0_0_1"/>
<dbReference type="KEGG" id="tps:THAPSDRAFT_22095"/>
<feature type="compositionally biased region" description="Polar residues" evidence="5">
    <location>
        <begin position="57"/>
        <end position="75"/>
    </location>
</feature>
<keyword evidence="2 6" id="KW-0812">Transmembrane</keyword>
<keyword evidence="8" id="KW-1185">Reference proteome</keyword>
<feature type="compositionally biased region" description="Basic and acidic residues" evidence="5">
    <location>
        <begin position="541"/>
        <end position="550"/>
    </location>
</feature>
<feature type="region of interest" description="Disordered" evidence="5">
    <location>
        <begin position="305"/>
        <end position="330"/>
    </location>
</feature>
<feature type="compositionally biased region" description="Polar residues" evidence="5">
    <location>
        <begin position="1034"/>
        <end position="1056"/>
    </location>
</feature>
<name>B8C105_THAPS</name>
<feature type="region of interest" description="Disordered" evidence="5">
    <location>
        <begin position="632"/>
        <end position="679"/>
    </location>
</feature>
<keyword evidence="3 6" id="KW-1133">Transmembrane helix</keyword>
<accession>B8C105</accession>
<dbReference type="eggNOG" id="KOG2385">
    <property type="taxonomic scope" value="Eukaryota"/>
</dbReference>
<evidence type="ECO:0000256" key="5">
    <source>
        <dbReference type="SAM" id="MobiDB-lite"/>
    </source>
</evidence>
<evidence type="ECO:0000256" key="3">
    <source>
        <dbReference type="ARBA" id="ARBA00022989"/>
    </source>
</evidence>
<evidence type="ECO:0008006" key="9">
    <source>
        <dbReference type="Google" id="ProtNLM"/>
    </source>
</evidence>
<feature type="region of interest" description="Disordered" evidence="5">
    <location>
        <begin position="995"/>
        <end position="1073"/>
    </location>
</feature>
<reference evidence="7 8" key="2">
    <citation type="journal article" date="2008" name="Nature">
        <title>The Phaeodactylum genome reveals the evolutionary history of diatom genomes.</title>
        <authorList>
            <person name="Bowler C."/>
            <person name="Allen A.E."/>
            <person name="Badger J.H."/>
            <person name="Grimwood J."/>
            <person name="Jabbari K."/>
            <person name="Kuo A."/>
            <person name="Maheswari U."/>
            <person name="Martens C."/>
            <person name="Maumus F."/>
            <person name="Otillar R.P."/>
            <person name="Rayko E."/>
            <person name="Salamov A."/>
            <person name="Vandepoele K."/>
            <person name="Beszteri B."/>
            <person name="Gruber A."/>
            <person name="Heijde M."/>
            <person name="Katinka M."/>
            <person name="Mock T."/>
            <person name="Valentin K."/>
            <person name="Verret F."/>
            <person name="Berges J.A."/>
            <person name="Brownlee C."/>
            <person name="Cadoret J.P."/>
            <person name="Chiovitti A."/>
            <person name="Choi C.J."/>
            <person name="Coesel S."/>
            <person name="De Martino A."/>
            <person name="Detter J.C."/>
            <person name="Durkin C."/>
            <person name="Falciatore A."/>
            <person name="Fournet J."/>
            <person name="Haruta M."/>
            <person name="Huysman M.J."/>
            <person name="Jenkins B.D."/>
            <person name="Jiroutova K."/>
            <person name="Jorgensen R.E."/>
            <person name="Joubert Y."/>
            <person name="Kaplan A."/>
            <person name="Kroger N."/>
            <person name="Kroth P.G."/>
            <person name="La Roche J."/>
            <person name="Lindquist E."/>
            <person name="Lommer M."/>
            <person name="Martin-Jezequel V."/>
            <person name="Lopez P.J."/>
            <person name="Lucas S."/>
            <person name="Mangogna M."/>
            <person name="McGinnis K."/>
            <person name="Medlin L.K."/>
            <person name="Montsant A."/>
            <person name="Oudot-Le Secq M.P."/>
            <person name="Napoli C."/>
            <person name="Obornik M."/>
            <person name="Parker M.S."/>
            <person name="Petit J.L."/>
            <person name="Porcel B.M."/>
            <person name="Poulsen N."/>
            <person name="Robison M."/>
            <person name="Rychlewski L."/>
            <person name="Rynearson T.A."/>
            <person name="Schmutz J."/>
            <person name="Shapiro H."/>
            <person name="Siaut M."/>
            <person name="Stanley M."/>
            <person name="Sussman M.R."/>
            <person name="Taylor A.R."/>
            <person name="Vardi A."/>
            <person name="von Dassow P."/>
            <person name="Vyverman W."/>
            <person name="Willis A."/>
            <person name="Wyrwicz L.S."/>
            <person name="Rokhsar D.S."/>
            <person name="Weissenbach J."/>
            <person name="Armbrust E.V."/>
            <person name="Green B.R."/>
            <person name="Van de Peer Y."/>
            <person name="Grigoriev I.V."/>
        </authorList>
    </citation>
    <scope>NUCLEOTIDE SEQUENCE [LARGE SCALE GENOMIC DNA]</scope>
    <source>
        <strain evidence="7 8">CCMP1335</strain>
    </source>
</reference>
<feature type="transmembrane region" description="Helical" evidence="6">
    <location>
        <begin position="694"/>
        <end position="716"/>
    </location>
</feature>
<dbReference type="InterPro" id="IPR007941">
    <property type="entry name" value="DUF726"/>
</dbReference>
<dbReference type="PaxDb" id="35128-Thaps22095"/>
<feature type="compositionally biased region" description="Low complexity" evidence="5">
    <location>
        <begin position="255"/>
        <end position="266"/>
    </location>
</feature>
<feature type="transmembrane region" description="Helical" evidence="6">
    <location>
        <begin position="736"/>
        <end position="761"/>
    </location>
</feature>
<dbReference type="OMA" id="LCHIVEN"/>
<feature type="region of interest" description="Disordered" evidence="5">
    <location>
        <begin position="429"/>
        <end position="448"/>
    </location>
</feature>
<proteinExistence type="predicted"/>
<feature type="compositionally biased region" description="Low complexity" evidence="5">
    <location>
        <begin position="309"/>
        <end position="330"/>
    </location>
</feature>
<dbReference type="EMBL" id="CM000641">
    <property type="protein sequence ID" value="EED93154.1"/>
    <property type="molecule type" value="Genomic_DNA"/>
</dbReference>
<keyword evidence="4 6" id="KW-0472">Membrane</keyword>
<feature type="compositionally biased region" description="Acidic residues" evidence="5">
    <location>
        <begin position="637"/>
        <end position="651"/>
    </location>
</feature>
<feature type="compositionally biased region" description="Basic and acidic residues" evidence="5">
    <location>
        <begin position="652"/>
        <end position="670"/>
    </location>
</feature>
<comment type="subcellular location">
    <subcellularLocation>
        <location evidence="1">Membrane</location>
        <topology evidence="1">Multi-pass membrane protein</topology>
    </subcellularLocation>
</comment>
<gene>
    <name evidence="7" type="ORF">THAPSDRAFT_22095</name>
</gene>
<dbReference type="PANTHER" id="PTHR17920:SF3">
    <property type="entry name" value="TRANSMEMBRANE AND COILED-COIL DOMAIN-CONTAINING PROTEIN 4"/>
    <property type="match status" value="1"/>
</dbReference>
<dbReference type="RefSeq" id="XP_002289617.1">
    <property type="nucleotide sequence ID" value="XM_002289581.1"/>
</dbReference>
<organism evidence="7 8">
    <name type="scientific">Thalassiosira pseudonana</name>
    <name type="common">Marine diatom</name>
    <name type="synonym">Cyclotella nana</name>
    <dbReference type="NCBI Taxonomy" id="35128"/>
    <lineage>
        <taxon>Eukaryota</taxon>
        <taxon>Sar</taxon>
        <taxon>Stramenopiles</taxon>
        <taxon>Ochrophyta</taxon>
        <taxon>Bacillariophyta</taxon>
        <taxon>Coscinodiscophyceae</taxon>
        <taxon>Thalassiosirophycidae</taxon>
        <taxon>Thalassiosirales</taxon>
        <taxon>Thalassiosiraceae</taxon>
        <taxon>Thalassiosira</taxon>
    </lineage>
</organism>
<dbReference type="PANTHER" id="PTHR17920">
    <property type="entry name" value="TRANSMEMBRANE AND COILED-COIL DOMAIN-CONTAINING PROTEIN 4 TMCO4"/>
    <property type="match status" value="1"/>
</dbReference>
<dbReference type="Pfam" id="PF05277">
    <property type="entry name" value="DUF726"/>
    <property type="match status" value="3"/>
</dbReference>
<feature type="compositionally biased region" description="Acidic residues" evidence="5">
    <location>
        <begin position="513"/>
        <end position="525"/>
    </location>
</feature>
<feature type="compositionally biased region" description="Polar residues" evidence="5">
    <location>
        <begin position="474"/>
        <end position="487"/>
    </location>
</feature>
<evidence type="ECO:0000256" key="4">
    <source>
        <dbReference type="ARBA" id="ARBA00023136"/>
    </source>
</evidence>
<evidence type="ECO:0000256" key="2">
    <source>
        <dbReference type="ARBA" id="ARBA00022692"/>
    </source>
</evidence>
<dbReference type="GeneID" id="7442060"/>
<feature type="region of interest" description="Disordered" evidence="5">
    <location>
        <begin position="123"/>
        <end position="142"/>
    </location>
</feature>
<evidence type="ECO:0000256" key="1">
    <source>
        <dbReference type="ARBA" id="ARBA00004141"/>
    </source>
</evidence>
<feature type="compositionally biased region" description="Basic and acidic residues" evidence="5">
    <location>
        <begin position="462"/>
        <end position="473"/>
    </location>
</feature>
<protein>
    <recommendedName>
        <fullName evidence="9">DUF726-domain-containing protein</fullName>
    </recommendedName>
</protein>
<feature type="region of interest" description="Disordered" evidence="5">
    <location>
        <begin position="462"/>
        <end position="495"/>
    </location>
</feature>
<feature type="region of interest" description="Disordered" evidence="5">
    <location>
        <begin position="50"/>
        <end position="84"/>
    </location>
</feature>
<reference evidence="7 8" key="1">
    <citation type="journal article" date="2004" name="Science">
        <title>The genome of the diatom Thalassiosira pseudonana: ecology, evolution, and metabolism.</title>
        <authorList>
            <person name="Armbrust E.V."/>
            <person name="Berges J.A."/>
            <person name="Bowler C."/>
            <person name="Green B.R."/>
            <person name="Martinez D."/>
            <person name="Putnam N.H."/>
            <person name="Zhou S."/>
            <person name="Allen A.E."/>
            <person name="Apt K.E."/>
            <person name="Bechner M."/>
            <person name="Brzezinski M.A."/>
            <person name="Chaal B.K."/>
            <person name="Chiovitti A."/>
            <person name="Davis A.K."/>
            <person name="Demarest M.S."/>
            <person name="Detter J.C."/>
            <person name="Glavina T."/>
            <person name="Goodstein D."/>
            <person name="Hadi M.Z."/>
            <person name="Hellsten U."/>
            <person name="Hildebrand M."/>
            <person name="Jenkins B.D."/>
            <person name="Jurka J."/>
            <person name="Kapitonov V.V."/>
            <person name="Kroger N."/>
            <person name="Lau W.W."/>
            <person name="Lane T.W."/>
            <person name="Larimer F.W."/>
            <person name="Lippmeier J.C."/>
            <person name="Lucas S."/>
            <person name="Medina M."/>
            <person name="Montsant A."/>
            <person name="Obornik M."/>
            <person name="Parker M.S."/>
            <person name="Palenik B."/>
            <person name="Pazour G.J."/>
            <person name="Richardson P.M."/>
            <person name="Rynearson T.A."/>
            <person name="Saito M.A."/>
            <person name="Schwartz D.C."/>
            <person name="Thamatrakoln K."/>
            <person name="Valentin K."/>
            <person name="Vardi A."/>
            <person name="Wilkerson F.P."/>
            <person name="Rokhsar D.S."/>
        </authorList>
    </citation>
    <scope>NUCLEOTIDE SEQUENCE [LARGE SCALE GENOMIC DNA]</scope>
    <source>
        <strain evidence="7 8">CCMP1335</strain>
    </source>
</reference>
<dbReference type="GO" id="GO:0016020">
    <property type="term" value="C:membrane"/>
    <property type="evidence" value="ECO:0007669"/>
    <property type="project" value="UniProtKB-SubCell"/>
</dbReference>
<feature type="region of interest" description="Disordered" evidence="5">
    <location>
        <begin position="359"/>
        <end position="378"/>
    </location>
</feature>